<keyword evidence="7" id="KW-0328">Glycosyltransferase</keyword>
<evidence type="ECO:0000256" key="20">
    <source>
        <dbReference type="SAM" id="Phobius"/>
    </source>
</evidence>
<dbReference type="EMBL" id="CP001698">
    <property type="protein sequence ID" value="ADN01673.1"/>
    <property type="molecule type" value="Genomic_DNA"/>
</dbReference>
<protein>
    <recommendedName>
        <fullName evidence="17">peptidoglycan glycosyltransferase</fullName>
        <ecNumber evidence="17">2.4.99.28</ecNumber>
    </recommendedName>
</protein>
<dbReference type="PANTHER" id="PTHR32282:SF27">
    <property type="entry name" value="PENICILLIN-BINDING PROTEIN 1A"/>
    <property type="match status" value="1"/>
</dbReference>
<comment type="similarity">
    <text evidence="4">In the N-terminal section; belongs to the glycosyltransferase 51 family.</text>
</comment>
<dbReference type="PANTHER" id="PTHR32282">
    <property type="entry name" value="BINDING PROTEIN TRANSPEPTIDASE, PUTATIVE-RELATED"/>
    <property type="match status" value="1"/>
</dbReference>
<evidence type="ECO:0000256" key="14">
    <source>
        <dbReference type="ARBA" id="ARBA00023136"/>
    </source>
</evidence>
<evidence type="ECO:0000256" key="6">
    <source>
        <dbReference type="ARBA" id="ARBA00022670"/>
    </source>
</evidence>
<dbReference type="GO" id="GO:0030288">
    <property type="term" value="C:outer membrane-bounded periplasmic space"/>
    <property type="evidence" value="ECO:0007669"/>
    <property type="project" value="TreeGrafter"/>
</dbReference>
<evidence type="ECO:0000256" key="2">
    <source>
        <dbReference type="ARBA" id="ARBA00004752"/>
    </source>
</evidence>
<proteinExistence type="inferred from homology"/>
<dbReference type="AlphaFoldDB" id="E0RRH2"/>
<dbReference type="KEGG" id="sta:STHERM_c07150"/>
<keyword evidence="8" id="KW-0808">Transferase</keyword>
<dbReference type="GO" id="GO:0004180">
    <property type="term" value="F:carboxypeptidase activity"/>
    <property type="evidence" value="ECO:0007669"/>
    <property type="project" value="UniProtKB-KW"/>
</dbReference>
<comment type="pathway">
    <text evidence="2">Cell wall biogenesis; peptidoglycan biosynthesis.</text>
</comment>
<feature type="domain" description="Glycosyl transferase family 51" evidence="22">
    <location>
        <begin position="61"/>
        <end position="235"/>
    </location>
</feature>
<dbReference type="GO" id="GO:0008658">
    <property type="term" value="F:penicillin binding"/>
    <property type="evidence" value="ECO:0007669"/>
    <property type="project" value="InterPro"/>
</dbReference>
<dbReference type="GO" id="GO:0008955">
    <property type="term" value="F:peptidoglycan glycosyltransferase activity"/>
    <property type="evidence" value="ECO:0007669"/>
    <property type="project" value="UniProtKB-EC"/>
</dbReference>
<evidence type="ECO:0000256" key="11">
    <source>
        <dbReference type="ARBA" id="ARBA00022960"/>
    </source>
</evidence>
<dbReference type="HOGENOM" id="CLU_006354_2_4_12"/>
<dbReference type="InterPro" id="IPR036950">
    <property type="entry name" value="PBP_transglycosylase"/>
</dbReference>
<dbReference type="InterPro" id="IPR001264">
    <property type="entry name" value="Glyco_trans_51"/>
</dbReference>
<evidence type="ECO:0000256" key="4">
    <source>
        <dbReference type="ARBA" id="ARBA00007739"/>
    </source>
</evidence>
<keyword evidence="5" id="KW-0121">Carboxypeptidase</keyword>
<dbReference type="SUPFAM" id="SSF56601">
    <property type="entry name" value="beta-lactamase/transpeptidase-like"/>
    <property type="match status" value="1"/>
</dbReference>
<evidence type="ECO:0000256" key="15">
    <source>
        <dbReference type="ARBA" id="ARBA00023268"/>
    </source>
</evidence>
<feature type="transmembrane region" description="Helical" evidence="20">
    <location>
        <begin position="12"/>
        <end position="33"/>
    </location>
</feature>
<evidence type="ECO:0000256" key="3">
    <source>
        <dbReference type="ARBA" id="ARBA00007090"/>
    </source>
</evidence>
<evidence type="ECO:0000256" key="17">
    <source>
        <dbReference type="ARBA" id="ARBA00044770"/>
    </source>
</evidence>
<dbReference type="Pfam" id="PF00912">
    <property type="entry name" value="Transgly"/>
    <property type="match status" value="1"/>
</dbReference>
<name>E0RRH2_WINT6</name>
<dbReference type="Pfam" id="PF00905">
    <property type="entry name" value="Transpeptidase"/>
    <property type="match status" value="1"/>
</dbReference>
<evidence type="ECO:0000256" key="9">
    <source>
        <dbReference type="ARBA" id="ARBA00022692"/>
    </source>
</evidence>
<evidence type="ECO:0000256" key="19">
    <source>
        <dbReference type="SAM" id="MobiDB-lite"/>
    </source>
</evidence>
<dbReference type="InterPro" id="IPR001460">
    <property type="entry name" value="PCN-bd_Tpept"/>
</dbReference>
<evidence type="ECO:0000256" key="10">
    <source>
        <dbReference type="ARBA" id="ARBA00022801"/>
    </source>
</evidence>
<dbReference type="GO" id="GO:0006508">
    <property type="term" value="P:proteolysis"/>
    <property type="evidence" value="ECO:0007669"/>
    <property type="project" value="UniProtKB-KW"/>
</dbReference>
<keyword evidence="15" id="KW-0511">Multifunctional enzyme</keyword>
<evidence type="ECO:0000259" key="22">
    <source>
        <dbReference type="Pfam" id="PF00912"/>
    </source>
</evidence>
<keyword evidence="12" id="KW-0573">Peptidoglycan synthesis</keyword>
<dbReference type="GO" id="GO:0071555">
    <property type="term" value="P:cell wall organization"/>
    <property type="evidence" value="ECO:0007669"/>
    <property type="project" value="UniProtKB-KW"/>
</dbReference>
<comment type="subcellular location">
    <subcellularLocation>
        <location evidence="1">Membrane</location>
    </subcellularLocation>
</comment>
<keyword evidence="6" id="KW-0645">Protease</keyword>
<dbReference type="GO" id="GO:0009252">
    <property type="term" value="P:peptidoglycan biosynthetic process"/>
    <property type="evidence" value="ECO:0007669"/>
    <property type="project" value="UniProtKB-KW"/>
</dbReference>
<dbReference type="GO" id="GO:0008360">
    <property type="term" value="P:regulation of cell shape"/>
    <property type="evidence" value="ECO:0007669"/>
    <property type="project" value="UniProtKB-KW"/>
</dbReference>
<dbReference type="Proteomes" id="UP000001296">
    <property type="component" value="Chromosome"/>
</dbReference>
<keyword evidence="11" id="KW-0133">Cell shape</keyword>
<evidence type="ECO:0000256" key="5">
    <source>
        <dbReference type="ARBA" id="ARBA00022645"/>
    </source>
</evidence>
<keyword evidence="10" id="KW-0378">Hydrolase</keyword>
<evidence type="ECO:0000256" key="1">
    <source>
        <dbReference type="ARBA" id="ARBA00004370"/>
    </source>
</evidence>
<dbReference type="NCBIfam" id="TIGR02074">
    <property type="entry name" value="PBP_1a_fam"/>
    <property type="match status" value="1"/>
</dbReference>
<dbReference type="Gene3D" id="3.40.710.10">
    <property type="entry name" value="DD-peptidase/beta-lactamase superfamily"/>
    <property type="match status" value="2"/>
</dbReference>
<dbReference type="eggNOG" id="COG5009">
    <property type="taxonomic scope" value="Bacteria"/>
</dbReference>
<keyword evidence="16" id="KW-0961">Cell wall biogenesis/degradation</keyword>
<dbReference type="GO" id="GO:0016020">
    <property type="term" value="C:membrane"/>
    <property type="evidence" value="ECO:0007669"/>
    <property type="project" value="UniProtKB-SubCell"/>
</dbReference>
<gene>
    <name evidence="23" type="ordered locus">STHERM_c07150</name>
</gene>
<keyword evidence="9 20" id="KW-0812">Transmembrane</keyword>
<evidence type="ECO:0000259" key="21">
    <source>
        <dbReference type="Pfam" id="PF00905"/>
    </source>
</evidence>
<evidence type="ECO:0000256" key="7">
    <source>
        <dbReference type="ARBA" id="ARBA00022676"/>
    </source>
</evidence>
<dbReference type="PaxDb" id="665571-STHERM_c07150"/>
<evidence type="ECO:0000256" key="18">
    <source>
        <dbReference type="ARBA" id="ARBA00049902"/>
    </source>
</evidence>
<sequence length="844" mass="95518">MGVQRSTLFLNVLIGVLLLWSIGTGIGVGLALAGTLNIEHFYDVGRSKVALPSKVLDVKDRLITEFFSHEKREIVSIEELPPHLIYALITREDQEFFRHNGFSVRNFFRALWNIVTGQYFSGGSTITQQVAGYLYTDRREITITRKLKELWWAFQLERNLTKKEILELYLNTMYFGAGTYGVEAASQFYFGHSARELSLAESVMLVIQLASPARYSPINHPERAKKMQWTVLQEMVRLGYATEEEAKASFDEFWRNFDYTRPQNTSAFFEREDRAPYFSEYVRQQLEERLLGTFNIYTDGFVIHTTLNLDFQEKADRYMQEGFARVNAVYRSNRSRARSKAEQEFIPVLDMLSLAFDLPEIAAGERRRMQDAKQYAMDNLFPVLEMSTNLFDIQELATPIERENRKRQQERGRTRVEGALITLENDTGYILAMVGGSSFEQINQFNRAVQAKVQPGSSFKPLYYSAAIDSRKFTPATLIYDAPVVFWNDDGTPYTPLNYRGEWKGYVTVREALSHSMNVPSLKVLDAIGFDAAIERAALLLGISDPTEIARTFPRKYPLGLGVITVSPIQMARAYAVFASGGKEVTPLAIRYVEDRNGRIVLEPEKELREEQKRKGDAIYLISPQTAYIMTSLLQSTVEEGTLRYARQLVGGFPMPMAGKTGTTQNWSDVWTVGFSPYFTTAVWFGFDQPGNSLGVNQTGAVTAGPVWARYMKAIHEDLPPKDFPKPSRGIVEVEVTEHGLLPPPGYTGEVRTEVFLTGTEPKEFDSIVEFEQERDQILESKLFDSLLVQDTPDELPLSIGIELDPEIRNLMESLDAEPSATPGGGIAPTPQEELDLSSNPLLD</sequence>
<comment type="catalytic activity">
    <reaction evidence="18">
        <text>[GlcNAc-(1-&gt;4)-Mur2Ac(oyl-L-Ala-gamma-D-Glu-L-Lys-D-Ala-D-Ala)](n)-di-trans,octa-cis-undecaprenyl diphosphate + beta-D-GlcNAc-(1-&gt;4)-Mur2Ac(oyl-L-Ala-gamma-D-Glu-L-Lys-D-Ala-D-Ala)-di-trans,octa-cis-undecaprenyl diphosphate = [GlcNAc-(1-&gt;4)-Mur2Ac(oyl-L-Ala-gamma-D-Glu-L-Lys-D-Ala-D-Ala)](n+1)-di-trans,octa-cis-undecaprenyl diphosphate + di-trans,octa-cis-undecaprenyl diphosphate + H(+)</text>
        <dbReference type="Rhea" id="RHEA:23708"/>
        <dbReference type="Rhea" id="RHEA-COMP:9602"/>
        <dbReference type="Rhea" id="RHEA-COMP:9603"/>
        <dbReference type="ChEBI" id="CHEBI:15378"/>
        <dbReference type="ChEBI" id="CHEBI:58405"/>
        <dbReference type="ChEBI" id="CHEBI:60033"/>
        <dbReference type="ChEBI" id="CHEBI:78435"/>
        <dbReference type="EC" id="2.4.99.28"/>
    </reaction>
</comment>
<dbReference type="Gene3D" id="1.10.3810.10">
    <property type="entry name" value="Biosynthetic peptidoglycan transglycosylase-like"/>
    <property type="match status" value="1"/>
</dbReference>
<dbReference type="RefSeq" id="WP_013313514.1">
    <property type="nucleotide sequence ID" value="NC_014484.1"/>
</dbReference>
<dbReference type="SUPFAM" id="SSF53955">
    <property type="entry name" value="Lysozyme-like"/>
    <property type="match status" value="1"/>
</dbReference>
<organism evidence="23 24">
    <name type="scientific">Winmispira thermophila (strain ATCC 49972 / DSM 6192 / RI 19.B1)</name>
    <name type="common">Spirochaeta thermophila</name>
    <dbReference type="NCBI Taxonomy" id="665571"/>
    <lineage>
        <taxon>Bacteria</taxon>
        <taxon>Pseudomonadati</taxon>
        <taxon>Spirochaetota</taxon>
        <taxon>Spirochaetia</taxon>
        <taxon>Winmispirales</taxon>
        <taxon>Winmispiraceae</taxon>
        <taxon>Winmispira</taxon>
    </lineage>
</organism>
<comment type="similarity">
    <text evidence="3">In the C-terminal section; belongs to the transpeptidase family.</text>
</comment>
<evidence type="ECO:0000313" key="23">
    <source>
        <dbReference type="EMBL" id="ADN01673.1"/>
    </source>
</evidence>
<feature type="region of interest" description="Disordered" evidence="19">
    <location>
        <begin position="816"/>
        <end position="844"/>
    </location>
</feature>
<dbReference type="EC" id="2.4.99.28" evidence="17"/>
<evidence type="ECO:0000256" key="8">
    <source>
        <dbReference type="ARBA" id="ARBA00022679"/>
    </source>
</evidence>
<evidence type="ECO:0000313" key="24">
    <source>
        <dbReference type="Proteomes" id="UP000001296"/>
    </source>
</evidence>
<keyword evidence="13 20" id="KW-1133">Transmembrane helix</keyword>
<feature type="domain" description="Penicillin-binding protein transpeptidase" evidence="21">
    <location>
        <begin position="419"/>
        <end position="684"/>
    </location>
</feature>
<evidence type="ECO:0000256" key="12">
    <source>
        <dbReference type="ARBA" id="ARBA00022984"/>
    </source>
</evidence>
<dbReference type="InterPro" id="IPR012338">
    <property type="entry name" value="Beta-lactam/transpept-like"/>
</dbReference>
<keyword evidence="14 20" id="KW-0472">Membrane</keyword>
<reference evidence="23 24" key="2">
    <citation type="journal article" date="2010" name="J. Bacteriol.">
        <title>Genome sequence of the polysaccharide-degrading, thermophilic anaerobe Spirochaeta thermophila DSM 6192.</title>
        <authorList>
            <person name="Angelov A."/>
            <person name="Liebl S."/>
            <person name="Ballschmiter M."/>
            <person name="Bomeke M."/>
            <person name="Lehmann R."/>
            <person name="Liesegang H."/>
            <person name="Daniel R."/>
            <person name="Liebl W."/>
        </authorList>
    </citation>
    <scope>NUCLEOTIDE SEQUENCE [LARGE SCALE GENOMIC DNA]</scope>
    <source>
        <strain evidence="24">ATCC 49972 / DSM 6192 / RI 19.B1</strain>
    </source>
</reference>
<accession>E0RRH2</accession>
<dbReference type="CAZy" id="GT51">
    <property type="family name" value="Glycosyltransferase Family 51"/>
</dbReference>
<evidence type="ECO:0000256" key="16">
    <source>
        <dbReference type="ARBA" id="ARBA00023316"/>
    </source>
</evidence>
<evidence type="ECO:0000256" key="13">
    <source>
        <dbReference type="ARBA" id="ARBA00022989"/>
    </source>
</evidence>
<dbReference type="InterPro" id="IPR023346">
    <property type="entry name" value="Lysozyme-like_dom_sf"/>
</dbReference>
<dbReference type="InterPro" id="IPR050396">
    <property type="entry name" value="Glycosyltr_51/Transpeptidase"/>
</dbReference>
<reference key="1">
    <citation type="submission" date="2009-08" db="EMBL/GenBank/DDBJ databases">
        <title>The genome sequence of Spirochaeta thermophila DSM6192.</title>
        <authorList>
            <person name="Angelov A."/>
            <person name="Mientus M."/>
            <person name="Wittenberg S."/>
            <person name="Lehmann R."/>
            <person name="Liesegang H."/>
            <person name="Daniel R."/>
            <person name="Liebl W."/>
        </authorList>
    </citation>
    <scope>NUCLEOTIDE SEQUENCE</scope>
    <source>
        <strain>DSM 6192</strain>
    </source>
</reference>